<protein>
    <submittedName>
        <fullName evidence="1">Uncharacterized protein</fullName>
    </submittedName>
</protein>
<dbReference type="EMBL" id="FPHB01000038">
    <property type="protein sequence ID" value="SFV56828.1"/>
    <property type="molecule type" value="Genomic_DNA"/>
</dbReference>
<evidence type="ECO:0000313" key="1">
    <source>
        <dbReference type="EMBL" id="SFV56828.1"/>
    </source>
</evidence>
<sequence>MNTTNKEQLKKEILQAVQSGDIAKLYMLEQKVNDTFDEKTVLDYYKNILDLAIERLTDILDIESLSKFKMSDVQDFATVRALYEYAMEHYHAGKKDDASALFEILSGVTDDEKFSKAMQIHTIAAQKGIDLDTFLEKYVDMSAVENSGNFYISDFTKEAETLSKESI</sequence>
<reference evidence="1" key="1">
    <citation type="submission" date="2016-10" db="EMBL/GenBank/DDBJ databases">
        <authorList>
            <person name="de Groot N.N."/>
        </authorList>
    </citation>
    <scope>NUCLEOTIDE SEQUENCE</scope>
</reference>
<dbReference type="AlphaFoldDB" id="A0A1W1BTA7"/>
<gene>
    <name evidence="1" type="ORF">MNB_SM-7-446</name>
</gene>
<accession>A0A1W1BTA7</accession>
<proteinExistence type="predicted"/>
<organism evidence="1">
    <name type="scientific">hydrothermal vent metagenome</name>
    <dbReference type="NCBI Taxonomy" id="652676"/>
    <lineage>
        <taxon>unclassified sequences</taxon>
        <taxon>metagenomes</taxon>
        <taxon>ecological metagenomes</taxon>
    </lineage>
</organism>
<name>A0A1W1BTA7_9ZZZZ</name>